<accession>A0A3Q7Q978</accession>
<gene>
    <name evidence="3" type="primary">LOC112832257</name>
</gene>
<proteinExistence type="predicted"/>
<protein>
    <submittedName>
        <fullName evidence="3">Uncharacterized protein LOC112832257</fullName>
    </submittedName>
</protein>
<dbReference type="InParanoid" id="A0A3Q7Q978"/>
<feature type="region of interest" description="Disordered" evidence="1">
    <location>
        <begin position="104"/>
        <end position="141"/>
    </location>
</feature>
<keyword evidence="2" id="KW-1185">Reference proteome</keyword>
<evidence type="ECO:0000256" key="1">
    <source>
        <dbReference type="SAM" id="MobiDB-lite"/>
    </source>
</evidence>
<organism evidence="2 3">
    <name type="scientific">Callorhinus ursinus</name>
    <name type="common">Northern fur seal</name>
    <dbReference type="NCBI Taxonomy" id="34884"/>
    <lineage>
        <taxon>Eukaryota</taxon>
        <taxon>Metazoa</taxon>
        <taxon>Chordata</taxon>
        <taxon>Craniata</taxon>
        <taxon>Vertebrata</taxon>
        <taxon>Euteleostomi</taxon>
        <taxon>Mammalia</taxon>
        <taxon>Eutheria</taxon>
        <taxon>Laurasiatheria</taxon>
        <taxon>Carnivora</taxon>
        <taxon>Caniformia</taxon>
        <taxon>Pinnipedia</taxon>
        <taxon>Otariidae</taxon>
        <taxon>Callorhinus</taxon>
    </lineage>
</organism>
<name>A0A3Q7Q978_CALUR</name>
<dbReference type="Proteomes" id="UP000286641">
    <property type="component" value="Unplaced"/>
</dbReference>
<reference evidence="3" key="2">
    <citation type="submission" date="2025-08" db="UniProtKB">
        <authorList>
            <consortium name="RefSeq"/>
        </authorList>
    </citation>
    <scope>IDENTIFICATION</scope>
    <source>
        <tissue evidence="3">Blood</tissue>
    </source>
</reference>
<dbReference type="RefSeq" id="XP_025738622.1">
    <property type="nucleotide sequence ID" value="XM_025882837.1"/>
</dbReference>
<evidence type="ECO:0000313" key="3">
    <source>
        <dbReference type="RefSeq" id="XP_025738622.1"/>
    </source>
</evidence>
<dbReference type="AlphaFoldDB" id="A0A3Q7Q978"/>
<reference key="1">
    <citation type="submission" date="2019-01" db="UniProtKB">
        <authorList>
            <consortium name="RefSeq"/>
        </authorList>
    </citation>
    <scope>IDENTIFICATION</scope>
</reference>
<evidence type="ECO:0000313" key="2">
    <source>
        <dbReference type="Proteomes" id="UP000286641"/>
    </source>
</evidence>
<sequence>MGLPGSHSALGSVALGPPDKMGSAVDVLAKAGQKGRVRGLEARAGEIELLGCVGAEAECVACWERLHENPKEVKRVTALEQLPPTHTNTPFLIVTSECWDLRHRLPSPGSRKSANGRPGGPSAGGVECRRGGGGEVVQGSV</sequence>